<evidence type="ECO:0000313" key="2">
    <source>
        <dbReference type="Proteomes" id="UP001057402"/>
    </source>
</evidence>
<organism evidence="1 2">
    <name type="scientific">Melastoma candidum</name>
    <dbReference type="NCBI Taxonomy" id="119954"/>
    <lineage>
        <taxon>Eukaryota</taxon>
        <taxon>Viridiplantae</taxon>
        <taxon>Streptophyta</taxon>
        <taxon>Embryophyta</taxon>
        <taxon>Tracheophyta</taxon>
        <taxon>Spermatophyta</taxon>
        <taxon>Magnoliopsida</taxon>
        <taxon>eudicotyledons</taxon>
        <taxon>Gunneridae</taxon>
        <taxon>Pentapetalae</taxon>
        <taxon>rosids</taxon>
        <taxon>malvids</taxon>
        <taxon>Myrtales</taxon>
        <taxon>Melastomataceae</taxon>
        <taxon>Melastomatoideae</taxon>
        <taxon>Melastomateae</taxon>
        <taxon>Melastoma</taxon>
    </lineage>
</organism>
<protein>
    <submittedName>
        <fullName evidence="1">Uncharacterized protein</fullName>
    </submittedName>
</protein>
<accession>A0ACB9QVP6</accession>
<dbReference type="EMBL" id="CM042884">
    <property type="protein sequence ID" value="KAI4370740.1"/>
    <property type="molecule type" value="Genomic_DNA"/>
</dbReference>
<reference evidence="2" key="1">
    <citation type="journal article" date="2023" name="Front. Plant Sci.">
        <title>Chromosomal-level genome assembly of Melastoma candidum provides insights into trichome evolution.</title>
        <authorList>
            <person name="Zhong Y."/>
            <person name="Wu W."/>
            <person name="Sun C."/>
            <person name="Zou P."/>
            <person name="Liu Y."/>
            <person name="Dai S."/>
            <person name="Zhou R."/>
        </authorList>
    </citation>
    <scope>NUCLEOTIDE SEQUENCE [LARGE SCALE GENOMIC DNA]</scope>
</reference>
<evidence type="ECO:0000313" key="1">
    <source>
        <dbReference type="EMBL" id="KAI4370740.1"/>
    </source>
</evidence>
<keyword evidence="2" id="KW-1185">Reference proteome</keyword>
<proteinExistence type="predicted"/>
<dbReference type="Proteomes" id="UP001057402">
    <property type="component" value="Chromosome 5"/>
</dbReference>
<name>A0ACB9QVP6_9MYRT</name>
<sequence length="335" mass="38369">MALFVLRGRKRRDGVFQVGWLCTFCHHESRQFSALANGVGPEDEHGNGDTMKHKLISAYKDHLELKLKEELHIIKKGFINEEQQYKELGAWPTTWWQQFVFLLRRGIMERKHNLFDGMKIAQVVFIGLLCGLLWSRSSIHNLQDKVGLLFFHSSFWGYGPMLSAISTFPIERKMLEKERSSKMYRLSSCFIEDCGRPPLRAIPPHPLPNHHLLVVRDESRPLVRLLPLFALIYNVIGCHGVGLVIGAIMMDTHKAITLGFTAIMTSLLAKGYYVQRVPSFIGLMRYLSISHYTYKLLLGSQFDQNSTYPCRDGGTCLVKENPAIREVGFGGRSWR</sequence>
<gene>
    <name evidence="1" type="ORF">MLD38_019055</name>
</gene>
<comment type="caution">
    <text evidence="1">The sequence shown here is derived from an EMBL/GenBank/DDBJ whole genome shotgun (WGS) entry which is preliminary data.</text>
</comment>